<evidence type="ECO:0000313" key="2">
    <source>
        <dbReference type="Proteomes" id="UP000624709"/>
    </source>
</evidence>
<dbReference type="EMBL" id="BOMS01000005">
    <property type="protein sequence ID" value="GIE64145.1"/>
    <property type="molecule type" value="Genomic_DNA"/>
</dbReference>
<dbReference type="Proteomes" id="UP000624709">
    <property type="component" value="Unassembled WGS sequence"/>
</dbReference>
<keyword evidence="2" id="KW-1185">Reference proteome</keyword>
<reference evidence="1 2" key="1">
    <citation type="submission" date="2021-01" db="EMBL/GenBank/DDBJ databases">
        <title>Whole genome shotgun sequence of Actinoplanes palleronii NBRC 14916.</title>
        <authorList>
            <person name="Komaki H."/>
            <person name="Tamura T."/>
        </authorList>
    </citation>
    <scope>NUCLEOTIDE SEQUENCE [LARGE SCALE GENOMIC DNA]</scope>
    <source>
        <strain evidence="1 2">NBRC 14916</strain>
    </source>
</reference>
<evidence type="ECO:0000313" key="1">
    <source>
        <dbReference type="EMBL" id="GIE64145.1"/>
    </source>
</evidence>
<dbReference type="PROSITE" id="PS51257">
    <property type="entry name" value="PROKAR_LIPOPROTEIN"/>
    <property type="match status" value="1"/>
</dbReference>
<proteinExistence type="predicted"/>
<gene>
    <name evidence="1" type="ORF">Apa02nite_002530</name>
</gene>
<name>A0ABQ4B0E8_9ACTN</name>
<evidence type="ECO:0008006" key="3">
    <source>
        <dbReference type="Google" id="ProtNLM"/>
    </source>
</evidence>
<sequence length="262" mass="26545">MGRLAVTGVALVTLAGLSACGEKKEPALTNGAAVNSAAATAETTAAAAPGDASAELVAAAQKLTSSSGKIHLTSVGGIVADGAFDASNKLMSLKMDMSSLGTVDMRQVSNDLYIKYGGPAAKNFANGKWMHIDASKMPSSSPLSLEKNDPRNSAKMIEAAASDVKKTGDGTFSGTIDITKSPSSSEQLLKALEGKSKQIPFTAEVNSDGYLTKMALDMDSIQAGAGETVANYSGMGTKVSVSAPPASQTVEMPKSAIAMMGG</sequence>
<comment type="caution">
    <text evidence="1">The sequence shown here is derived from an EMBL/GenBank/DDBJ whole genome shotgun (WGS) entry which is preliminary data.</text>
</comment>
<organism evidence="1 2">
    <name type="scientific">Actinoplanes palleronii</name>
    <dbReference type="NCBI Taxonomy" id="113570"/>
    <lineage>
        <taxon>Bacteria</taxon>
        <taxon>Bacillati</taxon>
        <taxon>Actinomycetota</taxon>
        <taxon>Actinomycetes</taxon>
        <taxon>Micromonosporales</taxon>
        <taxon>Micromonosporaceae</taxon>
        <taxon>Actinoplanes</taxon>
    </lineage>
</organism>
<protein>
    <recommendedName>
        <fullName evidence="3">Lipoprotein</fullName>
    </recommendedName>
</protein>
<accession>A0ABQ4B0E8</accession>
<dbReference type="Gene3D" id="2.50.20.20">
    <property type="match status" value="1"/>
</dbReference>